<protein>
    <submittedName>
        <fullName evidence="3">Pistil-specific extensin-like protein</fullName>
    </submittedName>
</protein>
<name>A0A103XTX6_CYNCS</name>
<gene>
    <name evidence="3" type="ORF">Ccrd_001065</name>
</gene>
<dbReference type="STRING" id="59895.A0A103XTX6"/>
<accession>A0A103XTX6</accession>
<sequence length="289" mass="31808">PTHLCFQDVKWEESYHLFQLPTLYKYHHRFPTPTPTPHTTHTKMGFRVLLAFSVLSSCLMVNVFGDGVDDNVSWTQAPHHAPSYQPVAAPAPHHHHHHHHHHKLASPPMSHTPTKAPVHPPVQPPTKPPVQQPSSSPAPVHPPVPARKLVAVQGVVYCKACKYKGVDTLLGATPLQGAEVLLTCNNTKYPLRVKGTSDKNGYFFIKPPKTLTTYGSHRCKARLLTSPMATCNEPTDLHGGVKGSMLVPNKKPPLSNPDAHPLPYDVFTVGPFAFEASSKTPCPHESMED</sequence>
<evidence type="ECO:0000313" key="4">
    <source>
        <dbReference type="Proteomes" id="UP000243975"/>
    </source>
</evidence>
<dbReference type="PANTHER" id="PTHR33470:SF51">
    <property type="entry name" value="PISTIL-SPECIFIC EXTENSIN-LIKE PROTEIN"/>
    <property type="match status" value="1"/>
</dbReference>
<dbReference type="OMA" id="MATCNEP"/>
<evidence type="ECO:0000256" key="1">
    <source>
        <dbReference type="ARBA" id="ARBA00022729"/>
    </source>
</evidence>
<feature type="non-terminal residue" evidence="3">
    <location>
        <position position="289"/>
    </location>
</feature>
<dbReference type="GO" id="GO:0071944">
    <property type="term" value="C:cell periphery"/>
    <property type="evidence" value="ECO:0007669"/>
    <property type="project" value="TreeGrafter"/>
</dbReference>
<dbReference type="PRINTS" id="PR01218">
    <property type="entry name" value="PSTLEXTENSIN"/>
</dbReference>
<dbReference type="EMBL" id="LEKV01004135">
    <property type="protein sequence ID" value="KVH96843.1"/>
    <property type="molecule type" value="Genomic_DNA"/>
</dbReference>
<dbReference type="Pfam" id="PF01190">
    <property type="entry name" value="Pollen_Ole_e_1"/>
    <property type="match status" value="1"/>
</dbReference>
<comment type="caution">
    <text evidence="3">The sequence shown here is derived from an EMBL/GenBank/DDBJ whole genome shotgun (WGS) entry which is preliminary data.</text>
</comment>
<dbReference type="InterPro" id="IPR003882">
    <property type="entry name" value="Pistil_extensin"/>
</dbReference>
<keyword evidence="4" id="KW-1185">Reference proteome</keyword>
<keyword evidence="1" id="KW-0732">Signal</keyword>
<feature type="compositionally biased region" description="Pro residues" evidence="2">
    <location>
        <begin position="118"/>
        <end position="131"/>
    </location>
</feature>
<evidence type="ECO:0000313" key="3">
    <source>
        <dbReference type="EMBL" id="KVH96843.1"/>
    </source>
</evidence>
<dbReference type="PANTHER" id="PTHR33470">
    <property type="entry name" value="OS01G0164075 PROTEIN"/>
    <property type="match status" value="1"/>
</dbReference>
<proteinExistence type="predicted"/>
<feature type="region of interest" description="Disordered" evidence="2">
    <location>
        <begin position="76"/>
        <end position="142"/>
    </location>
</feature>
<dbReference type="Gramene" id="KVH96843">
    <property type="protein sequence ID" value="KVH96843"/>
    <property type="gene ID" value="Ccrd_001065"/>
</dbReference>
<reference evidence="3 4" key="1">
    <citation type="journal article" date="2016" name="Sci. Rep.">
        <title>The genome sequence of the outbreeding globe artichoke constructed de novo incorporating a phase-aware low-pass sequencing strategy of F1 progeny.</title>
        <authorList>
            <person name="Scaglione D."/>
            <person name="Reyes-Chin-Wo S."/>
            <person name="Acquadro A."/>
            <person name="Froenicke L."/>
            <person name="Portis E."/>
            <person name="Beitel C."/>
            <person name="Tirone M."/>
            <person name="Mauro R."/>
            <person name="Lo Monaco A."/>
            <person name="Mauromicale G."/>
            <person name="Faccioli P."/>
            <person name="Cattivelli L."/>
            <person name="Rieseberg L."/>
            <person name="Michelmore R."/>
            <person name="Lanteri S."/>
        </authorList>
    </citation>
    <scope>NUCLEOTIDE SEQUENCE [LARGE SCALE GENOMIC DNA]</scope>
    <source>
        <strain evidence="3">2C</strain>
    </source>
</reference>
<organism evidence="3 4">
    <name type="scientific">Cynara cardunculus var. scolymus</name>
    <name type="common">Globe artichoke</name>
    <name type="synonym">Cynara scolymus</name>
    <dbReference type="NCBI Taxonomy" id="59895"/>
    <lineage>
        <taxon>Eukaryota</taxon>
        <taxon>Viridiplantae</taxon>
        <taxon>Streptophyta</taxon>
        <taxon>Embryophyta</taxon>
        <taxon>Tracheophyta</taxon>
        <taxon>Spermatophyta</taxon>
        <taxon>Magnoliopsida</taxon>
        <taxon>eudicotyledons</taxon>
        <taxon>Gunneridae</taxon>
        <taxon>Pentapetalae</taxon>
        <taxon>asterids</taxon>
        <taxon>campanulids</taxon>
        <taxon>Asterales</taxon>
        <taxon>Asteraceae</taxon>
        <taxon>Carduoideae</taxon>
        <taxon>Cardueae</taxon>
        <taxon>Carduinae</taxon>
        <taxon>Cynara</taxon>
    </lineage>
</organism>
<dbReference type="Proteomes" id="UP000243975">
    <property type="component" value="Unassembled WGS sequence"/>
</dbReference>
<feature type="compositionally biased region" description="Basic residues" evidence="2">
    <location>
        <begin position="92"/>
        <end position="104"/>
    </location>
</feature>
<dbReference type="AlphaFoldDB" id="A0A103XTX6"/>
<evidence type="ECO:0000256" key="2">
    <source>
        <dbReference type="SAM" id="MobiDB-lite"/>
    </source>
</evidence>